<sequence length="691" mass="76808">MKYKYTSLSTLPGSSRGVFSIRLLYILPAASPSAKLECELIETYIPDYSQGQPHPNPFLGLSHVAYQALSYTWGDPEFPCSLHVVSRSDDDTAVHVMPIGIIGITENLYSALQNLREPDQILVLWVDAVCIDQANILERNSQVGNIPQIYAGAASVLVWLGIDDLQHSCRLCFSFFTDLAAVITGDADDRRQGNLISWRKRFKINRMVSAFLGTTNPRPVALLLSRPWFRRRWIIQEVVLAKDVSVHCGDASISWSVLETGLTELYENDMGGFSDEHRTVLRTMSHIRNANSGAKSQLPLDTLVEFESFVCADPKDRLYALYGVIQKWFPGSAGKEAQTGIVDYALSTGEVFTKFAVLMMRLMDTLPPGTIYHPITHVLQLATAIQQPTPCEEQPEATHMLGSIPSWVPDWTGILAYTPLNHSPPNRDASIGIPKRRIEAGIFSHNAHLLVSIGLVCDVVAATISLDTEALSGPIYTAKSALNDFLCTVAKKFDDVNFFCGTSMDTYRPTGEHIISALAIALVANWEHTPANSYFAQHHRFRDDFLEQLDSSQYQLPEILHKWPAYLELVTIAMRGRCLFLTHSGYVGICPANVQAGDVVCVFSDVRIPFILRPQGVVAIPARDGPPYIPDYYPLNDEQLEEILSIKEKDSPLRCTFQLMGDACVQGLMNGEAAKRLGGQLNDFMRILLIE</sequence>
<name>A0A7C8IL76_9PEZI</name>
<accession>A0A7C8IL76</accession>
<proteinExistence type="predicted"/>
<dbReference type="PANTHER" id="PTHR24148:SF64">
    <property type="entry name" value="HETEROKARYON INCOMPATIBILITY DOMAIN-CONTAINING PROTEIN"/>
    <property type="match status" value="1"/>
</dbReference>
<comment type="caution">
    <text evidence="2">The sequence shown here is derived from an EMBL/GenBank/DDBJ whole genome shotgun (WGS) entry which is preliminary data.</text>
</comment>
<dbReference type="AlphaFoldDB" id="A0A7C8IL76"/>
<evidence type="ECO:0000313" key="2">
    <source>
        <dbReference type="EMBL" id="KAF2963843.1"/>
    </source>
</evidence>
<dbReference type="Pfam" id="PF26639">
    <property type="entry name" value="Het-6_barrel"/>
    <property type="match status" value="1"/>
</dbReference>
<feature type="domain" description="Heterokaryon incompatibility" evidence="1">
    <location>
        <begin position="66"/>
        <end position="237"/>
    </location>
</feature>
<dbReference type="InterPro" id="IPR010730">
    <property type="entry name" value="HET"/>
</dbReference>
<protein>
    <recommendedName>
        <fullName evidence="1">Heterokaryon incompatibility domain-containing protein</fullName>
    </recommendedName>
</protein>
<reference evidence="2 3" key="1">
    <citation type="submission" date="2019-12" db="EMBL/GenBank/DDBJ databases">
        <title>Draft genome sequence of the ascomycete Xylaria multiplex DSM 110363.</title>
        <authorList>
            <person name="Buettner E."/>
            <person name="Kellner H."/>
        </authorList>
    </citation>
    <scope>NUCLEOTIDE SEQUENCE [LARGE SCALE GENOMIC DNA]</scope>
    <source>
        <strain evidence="2 3">DSM 110363</strain>
    </source>
</reference>
<dbReference type="Proteomes" id="UP000481858">
    <property type="component" value="Unassembled WGS sequence"/>
</dbReference>
<dbReference type="PANTHER" id="PTHR24148">
    <property type="entry name" value="ANKYRIN REPEAT DOMAIN-CONTAINING PROTEIN 39 HOMOLOG-RELATED"/>
    <property type="match status" value="1"/>
</dbReference>
<keyword evidence="3" id="KW-1185">Reference proteome</keyword>
<dbReference type="InParanoid" id="A0A7C8IL76"/>
<evidence type="ECO:0000313" key="3">
    <source>
        <dbReference type="Proteomes" id="UP000481858"/>
    </source>
</evidence>
<dbReference type="EMBL" id="WUBL01000178">
    <property type="protein sequence ID" value="KAF2963843.1"/>
    <property type="molecule type" value="Genomic_DNA"/>
</dbReference>
<gene>
    <name evidence="2" type="ORF">GQX73_g9718</name>
</gene>
<dbReference type="OrthoDB" id="2157530at2759"/>
<evidence type="ECO:0000259" key="1">
    <source>
        <dbReference type="Pfam" id="PF06985"/>
    </source>
</evidence>
<dbReference type="InterPro" id="IPR052895">
    <property type="entry name" value="HetReg/Transcr_Mod"/>
</dbReference>
<organism evidence="2 3">
    <name type="scientific">Xylaria multiplex</name>
    <dbReference type="NCBI Taxonomy" id="323545"/>
    <lineage>
        <taxon>Eukaryota</taxon>
        <taxon>Fungi</taxon>
        <taxon>Dikarya</taxon>
        <taxon>Ascomycota</taxon>
        <taxon>Pezizomycotina</taxon>
        <taxon>Sordariomycetes</taxon>
        <taxon>Xylariomycetidae</taxon>
        <taxon>Xylariales</taxon>
        <taxon>Xylariaceae</taxon>
        <taxon>Xylaria</taxon>
    </lineage>
</organism>
<dbReference type="Pfam" id="PF06985">
    <property type="entry name" value="HET"/>
    <property type="match status" value="1"/>
</dbReference>